<sequence length="76" mass="8102">MAATQTLQMTFVTQAGTRTTISLDNPRDDLTEAEVVSAMDEIIAKNIFNTSGGDLVSKHSAQIVDRTVSVLYGGQA</sequence>
<organism evidence="1 2">
    <name type="scientific">Desulfallas thermosapovorans DSM 6562</name>
    <dbReference type="NCBI Taxonomy" id="1121431"/>
    <lineage>
        <taxon>Bacteria</taxon>
        <taxon>Bacillati</taxon>
        <taxon>Bacillota</taxon>
        <taxon>Clostridia</taxon>
        <taxon>Eubacteriales</taxon>
        <taxon>Desulfallaceae</taxon>
        <taxon>Desulfallas</taxon>
    </lineage>
</organism>
<proteinExistence type="predicted"/>
<evidence type="ECO:0000313" key="2">
    <source>
        <dbReference type="Proteomes" id="UP000323166"/>
    </source>
</evidence>
<dbReference type="InterPro" id="IPR021321">
    <property type="entry name" value="DUF2922"/>
</dbReference>
<comment type="caution">
    <text evidence="1">The sequence shown here is derived from an EMBL/GenBank/DDBJ whole genome shotgun (WGS) entry which is preliminary data.</text>
</comment>
<dbReference type="AlphaFoldDB" id="A0A5S4ZPK0"/>
<dbReference type="Pfam" id="PF11148">
    <property type="entry name" value="DUF2922"/>
    <property type="match status" value="1"/>
</dbReference>
<dbReference type="Proteomes" id="UP000323166">
    <property type="component" value="Unassembled WGS sequence"/>
</dbReference>
<keyword evidence="2" id="KW-1185">Reference proteome</keyword>
<dbReference type="RefSeq" id="WP_166512837.1">
    <property type="nucleotide sequence ID" value="NZ_VNHM01000029.1"/>
</dbReference>
<dbReference type="EMBL" id="VNHM01000029">
    <property type="protein sequence ID" value="TYO92296.1"/>
    <property type="molecule type" value="Genomic_DNA"/>
</dbReference>
<reference evidence="1 2" key="1">
    <citation type="submission" date="2019-07" db="EMBL/GenBank/DDBJ databases">
        <title>Genomic Encyclopedia of Type Strains, Phase I: the one thousand microbial genomes (KMG-I) project.</title>
        <authorList>
            <person name="Kyrpides N."/>
        </authorList>
    </citation>
    <scope>NUCLEOTIDE SEQUENCE [LARGE SCALE GENOMIC DNA]</scope>
    <source>
        <strain evidence="1 2">DSM 6562</strain>
    </source>
</reference>
<gene>
    <name evidence="1" type="ORF">LX24_02925</name>
</gene>
<evidence type="ECO:0000313" key="1">
    <source>
        <dbReference type="EMBL" id="TYO92296.1"/>
    </source>
</evidence>
<protein>
    <recommendedName>
        <fullName evidence="3">DUF2922 family protein</fullName>
    </recommendedName>
</protein>
<name>A0A5S4ZPK0_9FIRM</name>
<accession>A0A5S4ZPK0</accession>
<evidence type="ECO:0008006" key="3">
    <source>
        <dbReference type="Google" id="ProtNLM"/>
    </source>
</evidence>